<dbReference type="InterPro" id="IPR036396">
    <property type="entry name" value="Cyt_P450_sf"/>
</dbReference>
<dbReference type="CDD" id="cd11041">
    <property type="entry name" value="CYP503A1-like"/>
    <property type="match status" value="1"/>
</dbReference>
<dbReference type="InterPro" id="IPR002403">
    <property type="entry name" value="Cyt_P450_E_grp-IV"/>
</dbReference>
<protein>
    <submittedName>
        <fullName evidence="11">Cytochrome P450</fullName>
    </submittedName>
</protein>
<keyword evidence="4 8" id="KW-0479">Metal-binding</keyword>
<dbReference type="GO" id="GO:0005506">
    <property type="term" value="F:iron ion binding"/>
    <property type="evidence" value="ECO:0007669"/>
    <property type="project" value="InterPro"/>
</dbReference>
<keyword evidence="10" id="KW-0812">Transmembrane</keyword>
<evidence type="ECO:0000256" key="1">
    <source>
        <dbReference type="ARBA" id="ARBA00001971"/>
    </source>
</evidence>
<dbReference type="InterPro" id="IPR017972">
    <property type="entry name" value="Cyt_P450_CS"/>
</dbReference>
<dbReference type="InParanoid" id="A0A1Y2E8C3"/>
<keyword evidence="7 9" id="KW-0503">Monooxygenase</keyword>
<dbReference type="PROSITE" id="PS00086">
    <property type="entry name" value="CYTOCHROME_P450"/>
    <property type="match status" value="1"/>
</dbReference>
<comment type="caution">
    <text evidence="11">The sequence shown here is derived from an EMBL/GenBank/DDBJ whole genome shotgun (WGS) entry which is preliminary data.</text>
</comment>
<dbReference type="GO" id="GO:0004497">
    <property type="term" value="F:monooxygenase activity"/>
    <property type="evidence" value="ECO:0007669"/>
    <property type="project" value="UniProtKB-KW"/>
</dbReference>
<feature type="binding site" description="axial binding residue" evidence="8">
    <location>
        <position position="485"/>
    </location>
    <ligand>
        <name>heme</name>
        <dbReference type="ChEBI" id="CHEBI:30413"/>
    </ligand>
    <ligandPart>
        <name>Fe</name>
        <dbReference type="ChEBI" id="CHEBI:18248"/>
    </ligandPart>
</feature>
<dbReference type="PANTHER" id="PTHR46206">
    <property type="entry name" value="CYTOCHROME P450"/>
    <property type="match status" value="1"/>
</dbReference>
<evidence type="ECO:0000256" key="10">
    <source>
        <dbReference type="SAM" id="Phobius"/>
    </source>
</evidence>
<dbReference type="GO" id="GO:0016705">
    <property type="term" value="F:oxidoreductase activity, acting on paired donors, with incorporation or reduction of molecular oxygen"/>
    <property type="evidence" value="ECO:0007669"/>
    <property type="project" value="InterPro"/>
</dbReference>
<evidence type="ECO:0000256" key="7">
    <source>
        <dbReference type="ARBA" id="ARBA00023033"/>
    </source>
</evidence>
<feature type="transmembrane region" description="Helical" evidence="10">
    <location>
        <begin position="17"/>
        <end position="36"/>
    </location>
</feature>
<keyword evidence="10" id="KW-1133">Transmembrane helix</keyword>
<dbReference type="PRINTS" id="PR00465">
    <property type="entry name" value="EP450IV"/>
</dbReference>
<dbReference type="SUPFAM" id="SSF48264">
    <property type="entry name" value="Cytochrome P450"/>
    <property type="match status" value="1"/>
</dbReference>
<keyword evidence="12" id="KW-1185">Reference proteome</keyword>
<accession>A0A1Y2E8C3</accession>
<name>A0A1Y2E8C3_9PEZI</name>
<keyword evidence="5 9" id="KW-0560">Oxidoreductase</keyword>
<dbReference type="GO" id="GO:0020037">
    <property type="term" value="F:heme binding"/>
    <property type="evidence" value="ECO:0007669"/>
    <property type="project" value="InterPro"/>
</dbReference>
<keyword evidence="3 8" id="KW-0349">Heme</keyword>
<dbReference type="GeneID" id="63773745"/>
<organism evidence="11 12">
    <name type="scientific">Pseudomassariella vexata</name>
    <dbReference type="NCBI Taxonomy" id="1141098"/>
    <lineage>
        <taxon>Eukaryota</taxon>
        <taxon>Fungi</taxon>
        <taxon>Dikarya</taxon>
        <taxon>Ascomycota</taxon>
        <taxon>Pezizomycotina</taxon>
        <taxon>Sordariomycetes</taxon>
        <taxon>Xylariomycetidae</taxon>
        <taxon>Amphisphaeriales</taxon>
        <taxon>Pseudomassariaceae</taxon>
        <taxon>Pseudomassariella</taxon>
    </lineage>
</organism>
<evidence type="ECO:0000256" key="3">
    <source>
        <dbReference type="ARBA" id="ARBA00022617"/>
    </source>
</evidence>
<dbReference type="InterPro" id="IPR001128">
    <property type="entry name" value="Cyt_P450"/>
</dbReference>
<evidence type="ECO:0000256" key="5">
    <source>
        <dbReference type="ARBA" id="ARBA00023002"/>
    </source>
</evidence>
<dbReference type="Pfam" id="PF00067">
    <property type="entry name" value="p450"/>
    <property type="match status" value="1"/>
</dbReference>
<dbReference type="RefSeq" id="XP_040718413.1">
    <property type="nucleotide sequence ID" value="XM_040857533.1"/>
</dbReference>
<dbReference type="PANTHER" id="PTHR46206:SF1">
    <property type="entry name" value="P450, PUTATIVE (EUROFUNG)-RELATED"/>
    <property type="match status" value="1"/>
</dbReference>
<reference evidence="11 12" key="1">
    <citation type="submission" date="2016-07" db="EMBL/GenBank/DDBJ databases">
        <title>Pervasive Adenine N6-methylation of Active Genes in Fungi.</title>
        <authorList>
            <consortium name="DOE Joint Genome Institute"/>
            <person name="Mondo S.J."/>
            <person name="Dannebaum R.O."/>
            <person name="Kuo R.C."/>
            <person name="Labutti K."/>
            <person name="Haridas S."/>
            <person name="Kuo A."/>
            <person name="Salamov A."/>
            <person name="Ahrendt S.R."/>
            <person name="Lipzen A."/>
            <person name="Sullivan W."/>
            <person name="Andreopoulos W.B."/>
            <person name="Clum A."/>
            <person name="Lindquist E."/>
            <person name="Daum C."/>
            <person name="Ramamoorthy G.K."/>
            <person name="Gryganskyi A."/>
            <person name="Culley D."/>
            <person name="Magnuson J.K."/>
            <person name="James T.Y."/>
            <person name="O'Malley M.A."/>
            <person name="Stajich J.E."/>
            <person name="Spatafora J.W."/>
            <person name="Visel A."/>
            <person name="Grigoriev I.V."/>
        </authorList>
    </citation>
    <scope>NUCLEOTIDE SEQUENCE [LARGE SCALE GENOMIC DNA]</scope>
    <source>
        <strain evidence="11 12">CBS 129021</strain>
    </source>
</reference>
<proteinExistence type="inferred from homology"/>
<dbReference type="EMBL" id="MCFJ01000004">
    <property type="protein sequence ID" value="ORY67789.1"/>
    <property type="molecule type" value="Genomic_DNA"/>
</dbReference>
<evidence type="ECO:0000313" key="12">
    <source>
        <dbReference type="Proteomes" id="UP000193689"/>
    </source>
</evidence>
<evidence type="ECO:0000313" key="11">
    <source>
        <dbReference type="EMBL" id="ORY67789.1"/>
    </source>
</evidence>
<comment type="similarity">
    <text evidence="2 9">Belongs to the cytochrome P450 family.</text>
</comment>
<dbReference type="Proteomes" id="UP000193689">
    <property type="component" value="Unassembled WGS sequence"/>
</dbReference>
<dbReference type="OrthoDB" id="1844152at2759"/>
<evidence type="ECO:0000256" key="9">
    <source>
        <dbReference type="RuleBase" id="RU000461"/>
    </source>
</evidence>
<evidence type="ECO:0000256" key="6">
    <source>
        <dbReference type="ARBA" id="ARBA00023004"/>
    </source>
</evidence>
<dbReference type="STRING" id="1141098.A0A1Y2E8C3"/>
<gene>
    <name evidence="11" type="ORF">BCR38DRAFT_388686</name>
</gene>
<keyword evidence="10" id="KW-0472">Membrane</keyword>
<sequence length="544" mass="61560">MDELLQKVIGHEHFRKIALAIVFFAVAGVLLYRAFFPIRYPADLPRLGKDEGISWRDMRKKFQTDCTAVFEEAYEKYSKRGKTVLIPVFGPHDEVILPPSALHWLCKQPDNVASSLAAQIDSIQPHHSLGHKFAHDPWGGMLIKTDLNSALEAVCAVMNNELGAAFDAVFGTDTENWKEIELFPACRIIGGRATLRFTLGDSPEGRRLCKDEEFVQSCYNVLDGMLDTAGDMAAARKFLRPILGLWASRNMPAKLKDLQTRFEPLYRERMQILEQQATNKEMKVPQDVIQMMLQYAIKERREEALSVEDMTKRLAMSNFGTMHQTIITVHNLFLNVLDSDREFNTMSVLRDEVARIIGDEGEMREKHWTRAKVSSMTKADSVTRETLRINSFIGRTVQRLVVAPGGLVTEDGIHLPQGTMVSILAHQSQTDGETFTDPFKYDPWRFSRPREAAADKVTGKPGLNNLSFVSTSSDYLAFSHGKHACPGRFLVDFELKMIMAYAVMNYDIEFPESYGGKRPANTWFVGFGIPPLDVKVRVKRKKTA</sequence>
<keyword evidence="6 8" id="KW-0408">Iron</keyword>
<dbReference type="Gene3D" id="1.10.630.10">
    <property type="entry name" value="Cytochrome P450"/>
    <property type="match status" value="1"/>
</dbReference>
<evidence type="ECO:0000256" key="2">
    <source>
        <dbReference type="ARBA" id="ARBA00010617"/>
    </source>
</evidence>
<comment type="cofactor">
    <cofactor evidence="1 8">
        <name>heme</name>
        <dbReference type="ChEBI" id="CHEBI:30413"/>
    </cofactor>
</comment>
<evidence type="ECO:0000256" key="8">
    <source>
        <dbReference type="PIRSR" id="PIRSR602403-1"/>
    </source>
</evidence>
<evidence type="ECO:0000256" key="4">
    <source>
        <dbReference type="ARBA" id="ARBA00022723"/>
    </source>
</evidence>
<dbReference type="AlphaFoldDB" id="A0A1Y2E8C3"/>